<dbReference type="RefSeq" id="WP_260995756.1">
    <property type="nucleotide sequence ID" value="NZ_JAODWD010000006.1"/>
</dbReference>
<dbReference type="Proteomes" id="UP001206639">
    <property type="component" value="Unassembled WGS sequence"/>
</dbReference>
<organism evidence="1 2">
    <name type="scientific">Mycobacterium deserti</name>
    <dbReference type="NCBI Taxonomy" id="2978347"/>
    <lineage>
        <taxon>Bacteria</taxon>
        <taxon>Bacillati</taxon>
        <taxon>Actinomycetota</taxon>
        <taxon>Actinomycetes</taxon>
        <taxon>Mycobacteriales</taxon>
        <taxon>Mycobacteriaceae</taxon>
        <taxon>Mycobacterium</taxon>
    </lineage>
</organism>
<sequence>MRFLDISTLPVRLGSAIRQRRLFHPAGVLAVGRFERVAAQGVGLPMESCDVVGRISKAIGMPGTVPDLVGVAWRMPPQFRSGTPWDVLLASTVGRLVLRPVTSWSGVAVSSLMPLRYKGDIWWVRGRLTTDISEPGLSLDTIRNHIDSHAVEFDIEQASGTGGFEPLGRLSFHHLDPSSDDIAFDPTVNCDPAVQLAPNWLSEFRRSAYRRSREGRDAE</sequence>
<reference evidence="2" key="1">
    <citation type="submission" date="2023-07" db="EMBL/GenBank/DDBJ databases">
        <authorList>
            <person name="Deng Y."/>
            <person name="Zhang Y.-Q."/>
        </authorList>
    </citation>
    <scope>NUCLEOTIDE SEQUENCE [LARGE SCALE GENOMIC DNA]</scope>
    <source>
        <strain evidence="2">CPCC 205710</strain>
    </source>
</reference>
<name>A0ABT2MKV9_9MYCO</name>
<evidence type="ECO:0000313" key="2">
    <source>
        <dbReference type="Proteomes" id="UP001206639"/>
    </source>
</evidence>
<dbReference type="EMBL" id="JAODWD010000006">
    <property type="protein sequence ID" value="MCT7661725.1"/>
    <property type="molecule type" value="Genomic_DNA"/>
</dbReference>
<evidence type="ECO:0000313" key="1">
    <source>
        <dbReference type="EMBL" id="MCT7661725.1"/>
    </source>
</evidence>
<protein>
    <submittedName>
        <fullName evidence="1">Phosphodiesterase</fullName>
    </submittedName>
</protein>
<keyword evidence="2" id="KW-1185">Reference proteome</keyword>
<comment type="caution">
    <text evidence="1">The sequence shown here is derived from an EMBL/GenBank/DDBJ whole genome shotgun (WGS) entry which is preliminary data.</text>
</comment>
<accession>A0ABT2MKV9</accession>
<proteinExistence type="predicted"/>
<gene>
    <name evidence="1" type="ORF">N4S67_25325</name>
</gene>